<sequence>MVPYIHDLLPPIAYALTADRVYWRHRQGEGHGKSLDREVTP</sequence>
<gene>
    <name evidence="1" type="ORF">PROQFM164_S01g001975</name>
</gene>
<evidence type="ECO:0000313" key="2">
    <source>
        <dbReference type="Proteomes" id="UP000030686"/>
    </source>
</evidence>
<accession>W6Q1S4</accession>
<reference evidence="1" key="1">
    <citation type="journal article" date="2014" name="Nat. Commun.">
        <title>Multiple recent horizontal transfers of a large genomic region in cheese making fungi.</title>
        <authorList>
            <person name="Cheeseman K."/>
            <person name="Ropars J."/>
            <person name="Renault P."/>
            <person name="Dupont J."/>
            <person name="Gouzy J."/>
            <person name="Branca A."/>
            <person name="Abraham A.L."/>
            <person name="Ceppi M."/>
            <person name="Conseiller E."/>
            <person name="Debuchy R."/>
            <person name="Malagnac F."/>
            <person name="Goarin A."/>
            <person name="Silar P."/>
            <person name="Lacoste S."/>
            <person name="Sallet E."/>
            <person name="Bensimon A."/>
            <person name="Giraud T."/>
            <person name="Brygoo Y."/>
        </authorList>
    </citation>
    <scope>NUCLEOTIDE SEQUENCE [LARGE SCALE GENOMIC DNA]</scope>
    <source>
        <strain evidence="1">FM164</strain>
    </source>
</reference>
<organism evidence="1 2">
    <name type="scientific">Penicillium roqueforti (strain FM164)</name>
    <dbReference type="NCBI Taxonomy" id="1365484"/>
    <lineage>
        <taxon>Eukaryota</taxon>
        <taxon>Fungi</taxon>
        <taxon>Dikarya</taxon>
        <taxon>Ascomycota</taxon>
        <taxon>Pezizomycotina</taxon>
        <taxon>Eurotiomycetes</taxon>
        <taxon>Eurotiomycetidae</taxon>
        <taxon>Eurotiales</taxon>
        <taxon>Aspergillaceae</taxon>
        <taxon>Penicillium</taxon>
    </lineage>
</organism>
<name>W6Q1S4_PENRF</name>
<evidence type="ECO:0000313" key="1">
    <source>
        <dbReference type="EMBL" id="CDM28164.1"/>
    </source>
</evidence>
<keyword evidence="2" id="KW-1185">Reference proteome</keyword>
<protein>
    <submittedName>
        <fullName evidence="1">Genomic scaffold, ProqFM164S01</fullName>
    </submittedName>
</protein>
<dbReference type="EMBL" id="HG792015">
    <property type="protein sequence ID" value="CDM28164.1"/>
    <property type="molecule type" value="Genomic_DNA"/>
</dbReference>
<proteinExistence type="predicted"/>
<dbReference type="Proteomes" id="UP000030686">
    <property type="component" value="Unassembled WGS sequence"/>
</dbReference>
<dbReference type="AlphaFoldDB" id="W6Q1S4"/>